<feature type="transmembrane region" description="Helical" evidence="1">
    <location>
        <begin position="474"/>
        <end position="496"/>
    </location>
</feature>
<dbReference type="Proteomes" id="UP000553632">
    <property type="component" value="Unassembled WGS sequence"/>
</dbReference>
<dbReference type="InterPro" id="IPR026508">
    <property type="entry name" value="TMEM164"/>
</dbReference>
<dbReference type="OMA" id="IRLAGDC"/>
<reference evidence="2 3" key="1">
    <citation type="submission" date="2020-04" db="EMBL/GenBank/DDBJ databases">
        <title>Perkinsus olseni comparative genomics.</title>
        <authorList>
            <person name="Bogema D.R."/>
        </authorList>
    </citation>
    <scope>NUCLEOTIDE SEQUENCE [LARGE SCALE GENOMIC DNA]</scope>
    <source>
        <strain evidence="2 3">ATCC PRA-207</strain>
    </source>
</reference>
<protein>
    <submittedName>
        <fullName evidence="2">Uncharacterized protein</fullName>
    </submittedName>
</protein>
<evidence type="ECO:0000256" key="1">
    <source>
        <dbReference type="SAM" id="Phobius"/>
    </source>
</evidence>
<comment type="caution">
    <text evidence="2">The sequence shown here is derived from an EMBL/GenBank/DDBJ whole genome shotgun (WGS) entry which is preliminary data.</text>
</comment>
<keyword evidence="1" id="KW-0812">Transmembrane</keyword>
<feature type="transmembrane region" description="Helical" evidence="1">
    <location>
        <begin position="538"/>
        <end position="557"/>
    </location>
</feature>
<keyword evidence="1" id="KW-1133">Transmembrane helix</keyword>
<accession>A0A7J6SV86</accession>
<feature type="transmembrane region" description="Helical" evidence="1">
    <location>
        <begin position="400"/>
        <end position="417"/>
    </location>
</feature>
<dbReference type="InterPro" id="IPR027408">
    <property type="entry name" value="PNPase/RNase_PH_dom_sf"/>
</dbReference>
<evidence type="ECO:0000313" key="3">
    <source>
        <dbReference type="Proteomes" id="UP000553632"/>
    </source>
</evidence>
<evidence type="ECO:0000313" key="2">
    <source>
        <dbReference type="EMBL" id="KAF4736859.1"/>
    </source>
</evidence>
<feature type="transmembrane region" description="Helical" evidence="1">
    <location>
        <begin position="438"/>
        <end position="462"/>
    </location>
</feature>
<dbReference type="PANTHER" id="PTHR20948">
    <property type="entry name" value="TRANSMEMBRANE PROTEIN 164"/>
    <property type="match status" value="1"/>
</dbReference>
<dbReference type="PANTHER" id="PTHR20948:SF2">
    <property type="entry name" value="TRANSMEMBRANE PROTEIN 164"/>
    <property type="match status" value="1"/>
</dbReference>
<feature type="transmembrane region" description="Helical" evidence="1">
    <location>
        <begin position="569"/>
        <end position="593"/>
    </location>
</feature>
<proteinExistence type="predicted"/>
<dbReference type="Gene3D" id="3.30.230.70">
    <property type="entry name" value="GHMP Kinase, N-terminal domain"/>
    <property type="match status" value="1"/>
</dbReference>
<keyword evidence="3" id="KW-1185">Reference proteome</keyword>
<dbReference type="EMBL" id="JABANO010015442">
    <property type="protein sequence ID" value="KAF4736859.1"/>
    <property type="molecule type" value="Genomic_DNA"/>
</dbReference>
<feature type="transmembrane region" description="Helical" evidence="1">
    <location>
        <begin position="613"/>
        <end position="635"/>
    </location>
</feature>
<keyword evidence="1" id="KW-0472">Membrane</keyword>
<organism evidence="2 3">
    <name type="scientific">Perkinsus olseni</name>
    <name type="common">Perkinsus atlanticus</name>
    <dbReference type="NCBI Taxonomy" id="32597"/>
    <lineage>
        <taxon>Eukaryota</taxon>
        <taxon>Sar</taxon>
        <taxon>Alveolata</taxon>
        <taxon>Perkinsozoa</taxon>
        <taxon>Perkinsea</taxon>
        <taxon>Perkinsida</taxon>
        <taxon>Perkinsidae</taxon>
        <taxon>Perkinsus</taxon>
    </lineage>
</organism>
<dbReference type="AlphaFoldDB" id="A0A7J6SV86"/>
<name>A0A7J6SV86_PEROL</name>
<gene>
    <name evidence="2" type="ORF">FOZ63_026410</name>
</gene>
<sequence length="672" mass="74026">MAAHAFGLPADVSLYSPFSTTSTPSKGRPQDSTTPFGVRSGLNIRLAGEFAAVVEWGDYIVFAKASGPRQATGALVAVGRQHDRLALDVSVSASSLGVSQTEKEKNDAEAICEDIGSTIASGLSAVVVAEHYPKSVLPLNVSVVSCPPGGFSAERVLPCAMAAAMTATALCVHVSDIVSIANVVSRGNTVLADPAVGEDLPDGDKTERKHLTTLGLTYITKEVLLLRSASFPGESEGSRGGKPNMSKILSYGFSATTQVSREIEKEPVIVQVPSFMQHDEFNTGSSGRPSVIRTYCVVLPVVLVTLWIGTAIVLEAWKADRTRGQPGVPDALTRDEYLYREERLGIPNISFAPLRKAARWLFYCQPELSLDVGSAGGVHSAGDERFASWYLSPQQQILEYLIYSVIFVASIVGGVMRGHWTLRAPARDKSSKMSLIELLNATITTLLALGAICYKSATAILARREGLSSSADVLATWFLLQPCHVFCIALAVIYWSRRWKGSIYFFNLYLHLMWGVALALVFAEMEEYYKRQYPLEILHFYLDHWVLVIAPFVLIALRTYPVFKPRLWFCYSFAAAFHSCILQPLHFVLLVQINYQTHPPGGPLRHFGKLYRPVQYIFCWLLTYLFSQCIIPAWVSFCEAHIWPRLGRLQQSEDSSVKESDPVNGRVGKKTL</sequence>
<feature type="transmembrane region" description="Helical" evidence="1">
    <location>
        <begin position="503"/>
        <end position="523"/>
    </location>
</feature>